<dbReference type="RefSeq" id="WP_380026268.1">
    <property type="nucleotide sequence ID" value="NZ_JBHSHC010000099.1"/>
</dbReference>
<protein>
    <submittedName>
        <fullName evidence="1">Uncharacterized protein</fullName>
    </submittedName>
</protein>
<proteinExistence type="predicted"/>
<reference evidence="2" key="1">
    <citation type="journal article" date="2019" name="Int. J. Syst. Evol. Microbiol.">
        <title>The Global Catalogue of Microorganisms (GCM) 10K type strain sequencing project: providing services to taxonomists for standard genome sequencing and annotation.</title>
        <authorList>
            <consortium name="The Broad Institute Genomics Platform"/>
            <consortium name="The Broad Institute Genome Sequencing Center for Infectious Disease"/>
            <person name="Wu L."/>
            <person name="Ma J."/>
        </authorList>
    </citation>
    <scope>NUCLEOTIDE SEQUENCE [LARGE SCALE GENOMIC DNA]</scope>
    <source>
        <strain evidence="2">WYCCWR 12678</strain>
    </source>
</reference>
<dbReference type="EMBL" id="JBHSHC010000099">
    <property type="protein sequence ID" value="MFC4768314.1"/>
    <property type="molecule type" value="Genomic_DNA"/>
</dbReference>
<comment type="caution">
    <text evidence="1">The sequence shown here is derived from an EMBL/GenBank/DDBJ whole genome shotgun (WGS) entry which is preliminary data.</text>
</comment>
<evidence type="ECO:0000313" key="1">
    <source>
        <dbReference type="EMBL" id="MFC4768314.1"/>
    </source>
</evidence>
<gene>
    <name evidence="1" type="ORF">ACFO8Q_13250</name>
</gene>
<sequence length="266" mass="30872">MYLVGFYSPKEKAGVTETALLVANWLRQNTSLSIAFVSNGILEKEPITKETVHKFAELSFDEQKQKIKELKSAFDIVVYDASSGLSADILKLLPMADRLFILGEDDSRFSETLHHVIKFNRLFDRKSRDLVNELHNDETYVLEHDNHMIGFAKPKQNIDDVGKLIYRDYSIYFLHRNYIDKYQELVAKFKEMPKEQLGKGAYQLGINFDKAILFQKYVQLREVCGQPYEEAIESIVPIFIKYDYGTILQQFQSEVYIAQIGFGLNR</sequence>
<organism evidence="1 2">
    <name type="scientific">Effusibacillus consociatus</name>
    <dbReference type="NCBI Taxonomy" id="1117041"/>
    <lineage>
        <taxon>Bacteria</taxon>
        <taxon>Bacillati</taxon>
        <taxon>Bacillota</taxon>
        <taxon>Bacilli</taxon>
        <taxon>Bacillales</taxon>
        <taxon>Alicyclobacillaceae</taxon>
        <taxon>Effusibacillus</taxon>
    </lineage>
</organism>
<name>A0ABV9Q383_9BACL</name>
<evidence type="ECO:0000313" key="2">
    <source>
        <dbReference type="Proteomes" id="UP001596002"/>
    </source>
</evidence>
<keyword evidence="2" id="KW-1185">Reference proteome</keyword>
<accession>A0ABV9Q383</accession>
<dbReference type="Proteomes" id="UP001596002">
    <property type="component" value="Unassembled WGS sequence"/>
</dbReference>